<dbReference type="KEGG" id="dsf:UWK_02814"/>
<gene>
    <name evidence="2" type="ordered locus">UWK_02814</name>
</gene>
<evidence type="ECO:0000313" key="2">
    <source>
        <dbReference type="EMBL" id="AGF79345.1"/>
    </source>
</evidence>
<dbReference type="RefSeq" id="WP_015405031.1">
    <property type="nucleotide sequence ID" value="NC_020304.1"/>
</dbReference>
<proteinExistence type="predicted"/>
<dbReference type="HOGENOM" id="CLU_1934655_0_0_7"/>
<dbReference type="OrthoDB" id="6182366at2"/>
<dbReference type="STRING" id="1167006.UWK_02814"/>
<dbReference type="EMBL" id="CP003985">
    <property type="protein sequence ID" value="AGF79345.1"/>
    <property type="molecule type" value="Genomic_DNA"/>
</dbReference>
<protein>
    <submittedName>
        <fullName evidence="2">PilZ domain-containing protein</fullName>
    </submittedName>
</protein>
<dbReference type="SUPFAM" id="SSF141371">
    <property type="entry name" value="PilZ domain-like"/>
    <property type="match status" value="1"/>
</dbReference>
<dbReference type="Gene3D" id="2.40.10.220">
    <property type="entry name" value="predicted glycosyltransferase like domains"/>
    <property type="match status" value="1"/>
</dbReference>
<reference evidence="3" key="1">
    <citation type="journal article" date="2013" name="Stand. Genomic Sci.">
        <title>Complete genome sequence of Desulfocapsa sulfexigens, a marine deltaproteobacterium specialized in disproportionating inorganic sulfur compounds.</title>
        <authorList>
            <person name="Finster K.W."/>
            <person name="Kjeldsen K.U."/>
            <person name="Kube M."/>
            <person name="Reinhardt R."/>
            <person name="Mussmann M."/>
            <person name="Amann R."/>
            <person name="Schreiber L."/>
        </authorList>
    </citation>
    <scope>NUCLEOTIDE SEQUENCE [LARGE SCALE GENOMIC DNA]</scope>
    <source>
        <strain evidence="3">DSM 10523 / SB164P1</strain>
    </source>
</reference>
<evidence type="ECO:0000313" key="3">
    <source>
        <dbReference type="Proteomes" id="UP000011721"/>
    </source>
</evidence>
<accession>M1PIC4</accession>
<dbReference type="Proteomes" id="UP000011721">
    <property type="component" value="Chromosome"/>
</dbReference>
<organism evidence="2 3">
    <name type="scientific">Desulfocapsa sulfexigens (strain DSM 10523 / SB164P1)</name>
    <dbReference type="NCBI Taxonomy" id="1167006"/>
    <lineage>
        <taxon>Bacteria</taxon>
        <taxon>Pseudomonadati</taxon>
        <taxon>Thermodesulfobacteriota</taxon>
        <taxon>Desulfobulbia</taxon>
        <taxon>Desulfobulbales</taxon>
        <taxon>Desulfocapsaceae</taxon>
        <taxon>Desulfocapsa</taxon>
    </lineage>
</organism>
<name>M1PIC4_DESSD</name>
<dbReference type="GO" id="GO:0035438">
    <property type="term" value="F:cyclic-di-GMP binding"/>
    <property type="evidence" value="ECO:0007669"/>
    <property type="project" value="InterPro"/>
</dbReference>
<evidence type="ECO:0000259" key="1">
    <source>
        <dbReference type="Pfam" id="PF07238"/>
    </source>
</evidence>
<dbReference type="InterPro" id="IPR009875">
    <property type="entry name" value="PilZ_domain"/>
</dbReference>
<keyword evidence="3" id="KW-1185">Reference proteome</keyword>
<dbReference type="Pfam" id="PF07238">
    <property type="entry name" value="PilZ"/>
    <property type="match status" value="1"/>
</dbReference>
<dbReference type="AlphaFoldDB" id="M1PIC4"/>
<feature type="domain" description="PilZ" evidence="1">
    <location>
        <begin position="8"/>
        <end position="124"/>
    </location>
</feature>
<sequence length="130" mass="14825">MEKVDPVERRAYCRVSIDMDIEVCHIQDEGQSFDLSVILCRGRDVSGGGISFYGHIRYTNESLLRLQIPLSTKESTSRTDGVRLLKVLGKVMWCKKNIDTNSYVTGVQFLNIYEQDFKILVDYVHGCLSV</sequence>